<proteinExistence type="predicted"/>
<name>A0ABV0RJL5_9TELE</name>
<protein>
    <submittedName>
        <fullName evidence="1">Uncharacterized protein</fullName>
    </submittedName>
</protein>
<reference evidence="1 2" key="1">
    <citation type="submission" date="2021-06" db="EMBL/GenBank/DDBJ databases">
        <authorList>
            <person name="Palmer J.M."/>
        </authorList>
    </citation>
    <scope>NUCLEOTIDE SEQUENCE [LARGE SCALE GENOMIC DNA]</scope>
    <source>
        <strain evidence="1 2">XC_2019</strain>
        <tissue evidence="1">Muscle</tissue>
    </source>
</reference>
<comment type="caution">
    <text evidence="1">The sequence shown here is derived from an EMBL/GenBank/DDBJ whole genome shotgun (WGS) entry which is preliminary data.</text>
</comment>
<gene>
    <name evidence="1" type="ORF">XENOCAPTIV_020787</name>
</gene>
<evidence type="ECO:0000313" key="1">
    <source>
        <dbReference type="EMBL" id="MEQ2207906.1"/>
    </source>
</evidence>
<organism evidence="1 2">
    <name type="scientific">Xenoophorus captivus</name>
    <dbReference type="NCBI Taxonomy" id="1517983"/>
    <lineage>
        <taxon>Eukaryota</taxon>
        <taxon>Metazoa</taxon>
        <taxon>Chordata</taxon>
        <taxon>Craniata</taxon>
        <taxon>Vertebrata</taxon>
        <taxon>Euteleostomi</taxon>
        <taxon>Actinopterygii</taxon>
        <taxon>Neopterygii</taxon>
        <taxon>Teleostei</taxon>
        <taxon>Neoteleostei</taxon>
        <taxon>Acanthomorphata</taxon>
        <taxon>Ovalentaria</taxon>
        <taxon>Atherinomorphae</taxon>
        <taxon>Cyprinodontiformes</taxon>
        <taxon>Goodeidae</taxon>
        <taxon>Xenoophorus</taxon>
    </lineage>
</organism>
<accession>A0ABV0RJL5</accession>
<evidence type="ECO:0000313" key="2">
    <source>
        <dbReference type="Proteomes" id="UP001434883"/>
    </source>
</evidence>
<keyword evidence="2" id="KW-1185">Reference proteome</keyword>
<dbReference type="EMBL" id="JAHRIN010046513">
    <property type="protein sequence ID" value="MEQ2207906.1"/>
    <property type="molecule type" value="Genomic_DNA"/>
</dbReference>
<sequence>MTWSYVFLCFKSSREIRINYNKSCVGPMMTRPVWAVLRPKAVGSLSENRKSGLKISTRTTIQEQSGDDLRILPHDGALSSKVIINWAKQALNFGPAVRKVCKC</sequence>
<dbReference type="Proteomes" id="UP001434883">
    <property type="component" value="Unassembled WGS sequence"/>
</dbReference>